<feature type="compositionally biased region" description="Basic and acidic residues" evidence="1">
    <location>
        <begin position="857"/>
        <end position="882"/>
    </location>
</feature>
<feature type="region of interest" description="Disordered" evidence="1">
    <location>
        <begin position="1320"/>
        <end position="1426"/>
    </location>
</feature>
<feature type="region of interest" description="Disordered" evidence="1">
    <location>
        <begin position="1073"/>
        <end position="1106"/>
    </location>
</feature>
<feature type="compositionally biased region" description="Polar residues" evidence="1">
    <location>
        <begin position="1232"/>
        <end position="1259"/>
    </location>
</feature>
<comment type="caution">
    <text evidence="2">The sequence shown here is derived from an EMBL/GenBank/DDBJ whole genome shotgun (WGS) entry which is preliminary data.</text>
</comment>
<feature type="region of interest" description="Disordered" evidence="1">
    <location>
        <begin position="569"/>
        <end position="588"/>
    </location>
</feature>
<feature type="compositionally biased region" description="Basic and acidic residues" evidence="1">
    <location>
        <begin position="336"/>
        <end position="351"/>
    </location>
</feature>
<feature type="compositionally biased region" description="Basic and acidic residues" evidence="1">
    <location>
        <begin position="1087"/>
        <end position="1106"/>
    </location>
</feature>
<keyword evidence="3" id="KW-1185">Reference proteome</keyword>
<evidence type="ECO:0000256" key="1">
    <source>
        <dbReference type="SAM" id="MobiDB-lite"/>
    </source>
</evidence>
<protein>
    <submittedName>
        <fullName evidence="2">Uncharacterized protein</fullName>
    </submittedName>
</protein>
<feature type="region of interest" description="Disordered" evidence="1">
    <location>
        <begin position="1522"/>
        <end position="1626"/>
    </location>
</feature>
<dbReference type="EMBL" id="JADBGQ010000019">
    <property type="protein sequence ID" value="KAG5374424.1"/>
    <property type="molecule type" value="Genomic_DNA"/>
</dbReference>
<feature type="compositionally biased region" description="Polar residues" evidence="1">
    <location>
        <begin position="1"/>
        <end position="14"/>
    </location>
</feature>
<evidence type="ECO:0000313" key="3">
    <source>
        <dbReference type="Proteomes" id="UP000823674"/>
    </source>
</evidence>
<feature type="compositionally biased region" description="Basic and acidic residues" evidence="1">
    <location>
        <begin position="1525"/>
        <end position="1534"/>
    </location>
</feature>
<feature type="region of interest" description="Disordered" evidence="1">
    <location>
        <begin position="72"/>
        <end position="181"/>
    </location>
</feature>
<name>A0ABQ7KIT2_BRACM</name>
<dbReference type="Proteomes" id="UP000823674">
    <property type="component" value="Unassembled WGS sequence"/>
</dbReference>
<feature type="region of interest" description="Disordered" evidence="1">
    <location>
        <begin position="852"/>
        <end position="888"/>
    </location>
</feature>
<feature type="compositionally biased region" description="Basic and acidic residues" evidence="1">
    <location>
        <begin position="1584"/>
        <end position="1593"/>
    </location>
</feature>
<reference evidence="2 3" key="1">
    <citation type="submission" date="2021-03" db="EMBL/GenBank/DDBJ databases">
        <authorList>
            <person name="King G.J."/>
            <person name="Bancroft I."/>
            <person name="Baten A."/>
            <person name="Bloomfield J."/>
            <person name="Borpatragohain P."/>
            <person name="He Z."/>
            <person name="Irish N."/>
            <person name="Irwin J."/>
            <person name="Liu K."/>
            <person name="Mauleon R.P."/>
            <person name="Moore J."/>
            <person name="Morris R."/>
            <person name="Ostergaard L."/>
            <person name="Wang B."/>
            <person name="Wells R."/>
        </authorList>
    </citation>
    <scope>NUCLEOTIDE SEQUENCE [LARGE SCALE GENOMIC DNA]</scope>
    <source>
        <strain evidence="2">R-o-18</strain>
        <tissue evidence="2">Leaf</tissue>
    </source>
</reference>
<feature type="compositionally biased region" description="Basic and acidic residues" evidence="1">
    <location>
        <begin position="277"/>
        <end position="286"/>
    </location>
</feature>
<feature type="region of interest" description="Disordered" evidence="1">
    <location>
        <begin position="1"/>
        <end position="28"/>
    </location>
</feature>
<feature type="compositionally biased region" description="Basic and acidic residues" evidence="1">
    <location>
        <begin position="1412"/>
        <end position="1424"/>
    </location>
</feature>
<feature type="region of interest" description="Disordered" evidence="1">
    <location>
        <begin position="1225"/>
        <end position="1268"/>
    </location>
</feature>
<organism evidence="2 3">
    <name type="scientific">Brassica rapa subsp. trilocularis</name>
    <dbReference type="NCBI Taxonomy" id="1813537"/>
    <lineage>
        <taxon>Eukaryota</taxon>
        <taxon>Viridiplantae</taxon>
        <taxon>Streptophyta</taxon>
        <taxon>Embryophyta</taxon>
        <taxon>Tracheophyta</taxon>
        <taxon>Spermatophyta</taxon>
        <taxon>Magnoliopsida</taxon>
        <taxon>eudicotyledons</taxon>
        <taxon>Gunneridae</taxon>
        <taxon>Pentapetalae</taxon>
        <taxon>rosids</taxon>
        <taxon>malvids</taxon>
        <taxon>Brassicales</taxon>
        <taxon>Brassicaceae</taxon>
        <taxon>Brassiceae</taxon>
        <taxon>Brassica</taxon>
    </lineage>
</organism>
<evidence type="ECO:0000313" key="2">
    <source>
        <dbReference type="EMBL" id="KAG5374424.1"/>
    </source>
</evidence>
<gene>
    <name evidence="2" type="primary">SC124g500120.1_BraROA</name>
    <name evidence="2" type="ORF">IGI04_042274</name>
</gene>
<feature type="compositionally biased region" description="Basic and acidic residues" evidence="1">
    <location>
        <begin position="167"/>
        <end position="179"/>
    </location>
</feature>
<proteinExistence type="predicted"/>
<feature type="region of interest" description="Disordered" evidence="1">
    <location>
        <begin position="273"/>
        <end position="370"/>
    </location>
</feature>
<sequence length="1864" mass="209203">MSTNDADNTQTPLNGGSGTDLHTPVADVSAANAQANAATLEEFKKMFATYEKRSEEQDKLVNTLTKQVETLTARTQAIRPRGTTKIRGKGLDFATPLDRAGVARERPSGQNPGEKSPIEKGNPENLPPPAKDSEDNEAEHIDLDPSDVSNDTDEDVDRHPRRTRSRSAREGSPFEKPMTEEEEVAYWNEQEELAERQTELTRRAHNYAINSDQGRTTGNTWTRNQGYDENTFCDFHQSRGHSTTNCKVLGARLAAKLLAGELSEVTSVKDLILDSDQPPKTDRNLPAEKSPQRNQPGDKRAKSTPGKDGLKSSTDANASDVEARHKSKTHATTQPEHPENSKPRKAARDSKPPTASPVKVPGQRSTKRIRRTIHFLATIGKPGRNLLGIRGNRDGIPEPLNPLVDRRYKRLSVGMIIHPTLHQAHFVLEHVVIGLRPPKTSNRTAALTKVTHRGKGILEVPILNLELRGTSLHHLDDFPFALPFRFADSPRMIASKLRLSLQHLALHASKIPLRFLRFEAVNPGFSMTRLNGRAQQAQALQNRLTYAEWQGESTDLSQLRNDPTLGREFRHIPRGGEPGTPQHPGYGRTIASSRETRRILRCMILTGWGANCWGQKRLRRNYHPKILGDRISERDSKRKDVIFVKITNTKFLRRSILWDSNRTNQARSPRIHAVRSLCSNQTRAKLGRYVATELEPKLGRYVATELEPKLGRYVATELKPKLGRYVATERSSRSRPSSAKLGYRYVVSDKACQLASLRITEGSPAGRYERSSRSDRYVATELEGKAPVATYATERSSWLGDPLRSDRALAQSSSLRSEPGLEPKVRSLRSDRAIVPLDRYVATELEPKLGRYVTTERSSRSRPRDRPARSLRSDRPARSLRRDRARGKARSLRSDRAIVLLGRYVATELEPKLGRYEATGLEPKFGPWFTLGPQGRINVKFPRINTEVLKIIVKIGKNGISPFLCYDGLREEDCDSIRFSRLRVTRTRNLADSSRAQAYTLLDSKRKDVIFVKITNTKFLRRSTLWDSNRTNQSQSPRVHAVRSLCSNQTRAKLDRYVATELEPKLRSDRAIVPLGRYGRSSQSSRPSDRPTRSLRSDRARAKARSLRSDRAIVPLGRYVAIERSSRSVATKRPGSSQTWFTLGPQGRINVKFPRINTEVLKIIVKIGKNEISPFLCYDGLRAEDCDSIRFSRLRVTRTRNLADSSRAQPYTLFVNFGSHSLALEGGGGGTDQSNPQKPHNSQSDMSTNDADNTQTPLNGGSGTDLHTPVADVSAANAQANAATLEEFKKMFATYEKWSEEQDKLVNTLTKQVETLTARTQAIRPRGTTKIRGKRLDFATPLDRAGVARERPSGQNPSEKSPIEKGNPENLPPPAKDSEDNEAEHIDLDPSDVSNDTDEDVDRHPRRTRSRSAREGSPFEKPMTEEEEVAYWNEQEELAERQTELTRNLQGAHNYAINSDQGRTTGNTWTRNQGYDENTFCEFHQSRGHSTTNCKVLGARLAAKLLAGELLEVTSVKDLILDSDQPPKTDRNLPAEKSPQRNQPGDKRAKSAPGEDEVKSSIDANASDVEARHKYEAHATTQPEHPENSENSKRNIHHINKPRKAARDSKPPTASPVKVPGQRSTERIRRTIHFLATIGKPGRNLPSIRGNRDGIPEPLNPLVDRRYKRLSVGMIIHPTLHRAHFVLEHVVIGLRPPKTSNRTAALTKVTHRGKGILEVPILNLELRGTSLHHLDDFPFALPFRFADSPRMIASKLRLSLQHLALHASKIPLRFLRFEAVNPGFSMTRLNGRAQQAQALQNRLTYAEWQGESTDLSQLRNDPTLGREFRVWGTIGDNALRTLHSKHEDLLFKLGLSDINSIHHT</sequence>
<feature type="compositionally biased region" description="Low complexity" evidence="1">
    <location>
        <begin position="1075"/>
        <end position="1086"/>
    </location>
</feature>
<feature type="compositionally biased region" description="Basic residues" evidence="1">
    <location>
        <begin position="1594"/>
        <end position="1604"/>
    </location>
</feature>
<accession>A0ABQ7KIT2</accession>